<dbReference type="EMBL" id="BKCJ011461394">
    <property type="protein sequence ID" value="GFD35647.1"/>
    <property type="molecule type" value="Genomic_DNA"/>
</dbReference>
<proteinExistence type="predicted"/>
<feature type="compositionally biased region" description="Basic residues" evidence="1">
    <location>
        <begin position="19"/>
        <end position="29"/>
    </location>
</feature>
<comment type="caution">
    <text evidence="2">The sequence shown here is derived from an EMBL/GenBank/DDBJ whole genome shotgun (WGS) entry which is preliminary data.</text>
</comment>
<gene>
    <name evidence="2" type="ORF">Tci_907616</name>
</gene>
<organism evidence="2">
    <name type="scientific">Tanacetum cinerariifolium</name>
    <name type="common">Dalmatian daisy</name>
    <name type="synonym">Chrysanthemum cinerariifolium</name>
    <dbReference type="NCBI Taxonomy" id="118510"/>
    <lineage>
        <taxon>Eukaryota</taxon>
        <taxon>Viridiplantae</taxon>
        <taxon>Streptophyta</taxon>
        <taxon>Embryophyta</taxon>
        <taxon>Tracheophyta</taxon>
        <taxon>Spermatophyta</taxon>
        <taxon>Magnoliopsida</taxon>
        <taxon>eudicotyledons</taxon>
        <taxon>Gunneridae</taxon>
        <taxon>Pentapetalae</taxon>
        <taxon>asterids</taxon>
        <taxon>campanulids</taxon>
        <taxon>Asterales</taxon>
        <taxon>Asteraceae</taxon>
        <taxon>Asteroideae</taxon>
        <taxon>Anthemideae</taxon>
        <taxon>Anthemidinae</taxon>
        <taxon>Tanacetum</taxon>
    </lineage>
</organism>
<evidence type="ECO:0000313" key="2">
    <source>
        <dbReference type="EMBL" id="GFD35647.1"/>
    </source>
</evidence>
<protein>
    <submittedName>
        <fullName evidence="2">Uncharacterized protein</fullName>
    </submittedName>
</protein>
<evidence type="ECO:0000256" key="1">
    <source>
        <dbReference type="SAM" id="MobiDB-lite"/>
    </source>
</evidence>
<name>A0A699VKE0_TANCI</name>
<feature type="region of interest" description="Disordered" evidence="1">
    <location>
        <begin position="1"/>
        <end position="45"/>
    </location>
</feature>
<accession>A0A699VKE0</accession>
<reference evidence="2" key="1">
    <citation type="journal article" date="2019" name="Sci. Rep.">
        <title>Draft genome of Tanacetum cinerariifolium, the natural source of mosquito coil.</title>
        <authorList>
            <person name="Yamashiro T."/>
            <person name="Shiraishi A."/>
            <person name="Satake H."/>
            <person name="Nakayama K."/>
        </authorList>
    </citation>
    <scope>NUCLEOTIDE SEQUENCE</scope>
</reference>
<sequence>MRPPHRSAGHIPHGASVKPSHRPAGHRPHGPSMNPIRPNMNGARP</sequence>
<dbReference type="AlphaFoldDB" id="A0A699VKE0"/>
<feature type="non-terminal residue" evidence="2">
    <location>
        <position position="45"/>
    </location>
</feature>